<feature type="compositionally biased region" description="Low complexity" evidence="1">
    <location>
        <begin position="110"/>
        <end position="126"/>
    </location>
</feature>
<dbReference type="AlphaFoldDB" id="A0AAQ3RYW7"/>
<sequence length="168" mass="17961">MLTSTLCHVLTLERPLPPGNPAFRLAKSSVLTFITSSGFEPSSTHTRHAQKPLVISESLSAATLTFPSSSIPTSTQTREVHPITRFESTRPDSAIGSIAAAKSSRRFTRSLGSRSNRNSAASCSSLDGTTSSEVAIAEQEIRGFSLTELERRGRHLKGLSNGSCCLRG</sequence>
<evidence type="ECO:0000313" key="3">
    <source>
        <dbReference type="Proteomes" id="UP001374535"/>
    </source>
</evidence>
<evidence type="ECO:0000256" key="1">
    <source>
        <dbReference type="SAM" id="MobiDB-lite"/>
    </source>
</evidence>
<reference evidence="2 3" key="1">
    <citation type="journal article" date="2023" name="Life. Sci Alliance">
        <title>Evolutionary insights into 3D genome organization and epigenetic landscape of Vigna mungo.</title>
        <authorList>
            <person name="Junaid A."/>
            <person name="Singh B."/>
            <person name="Bhatia S."/>
        </authorList>
    </citation>
    <scope>NUCLEOTIDE SEQUENCE [LARGE SCALE GENOMIC DNA]</scope>
    <source>
        <strain evidence="2">Urdbean</strain>
    </source>
</reference>
<feature type="region of interest" description="Disordered" evidence="1">
    <location>
        <begin position="106"/>
        <end position="127"/>
    </location>
</feature>
<keyword evidence="3" id="KW-1185">Reference proteome</keyword>
<gene>
    <name evidence="2" type="ORF">V8G54_015977</name>
</gene>
<dbReference type="EMBL" id="CP144696">
    <property type="protein sequence ID" value="WVZ11447.1"/>
    <property type="molecule type" value="Genomic_DNA"/>
</dbReference>
<accession>A0AAQ3RYW7</accession>
<protein>
    <submittedName>
        <fullName evidence="2">Uncharacterized protein</fullName>
    </submittedName>
</protein>
<proteinExistence type="predicted"/>
<name>A0AAQ3RYW7_VIGMU</name>
<evidence type="ECO:0000313" key="2">
    <source>
        <dbReference type="EMBL" id="WVZ11447.1"/>
    </source>
</evidence>
<organism evidence="2 3">
    <name type="scientific">Vigna mungo</name>
    <name type="common">Black gram</name>
    <name type="synonym">Phaseolus mungo</name>
    <dbReference type="NCBI Taxonomy" id="3915"/>
    <lineage>
        <taxon>Eukaryota</taxon>
        <taxon>Viridiplantae</taxon>
        <taxon>Streptophyta</taxon>
        <taxon>Embryophyta</taxon>
        <taxon>Tracheophyta</taxon>
        <taxon>Spermatophyta</taxon>
        <taxon>Magnoliopsida</taxon>
        <taxon>eudicotyledons</taxon>
        <taxon>Gunneridae</taxon>
        <taxon>Pentapetalae</taxon>
        <taxon>rosids</taxon>
        <taxon>fabids</taxon>
        <taxon>Fabales</taxon>
        <taxon>Fabaceae</taxon>
        <taxon>Papilionoideae</taxon>
        <taxon>50 kb inversion clade</taxon>
        <taxon>NPAAA clade</taxon>
        <taxon>indigoferoid/millettioid clade</taxon>
        <taxon>Phaseoleae</taxon>
        <taxon>Vigna</taxon>
    </lineage>
</organism>
<dbReference type="Proteomes" id="UP001374535">
    <property type="component" value="Chromosome 5"/>
</dbReference>